<evidence type="ECO:0000313" key="2">
    <source>
        <dbReference type="EMBL" id="TCB93957.1"/>
    </source>
</evidence>
<reference evidence="2 3" key="1">
    <citation type="submission" date="2019-02" db="EMBL/GenBank/DDBJ databases">
        <title>The draft genome of Enterobacter spp. strains.</title>
        <authorList>
            <person name="Wang C."/>
            <person name="Feng Y."/>
            <person name="Zong Z."/>
        </authorList>
    </citation>
    <scope>NUCLEOTIDE SEQUENCE [LARGE SCALE GENOMIC DNA]</scope>
    <source>
        <strain evidence="2 3">WCHEW120002</strain>
    </source>
</reference>
<evidence type="ECO:0000256" key="1">
    <source>
        <dbReference type="SAM" id="MobiDB-lite"/>
    </source>
</evidence>
<proteinExistence type="predicted"/>
<organism evidence="2 3">
    <name type="scientific">Enterobacter wuhouensis</name>
    <dbReference type="NCBI Taxonomy" id="2529381"/>
    <lineage>
        <taxon>Bacteria</taxon>
        <taxon>Pseudomonadati</taxon>
        <taxon>Pseudomonadota</taxon>
        <taxon>Gammaproteobacteria</taxon>
        <taxon>Enterobacterales</taxon>
        <taxon>Enterobacteriaceae</taxon>
        <taxon>Enterobacter</taxon>
    </lineage>
</organism>
<feature type="region of interest" description="Disordered" evidence="1">
    <location>
        <begin position="1"/>
        <end position="26"/>
    </location>
</feature>
<evidence type="ECO:0000313" key="3">
    <source>
        <dbReference type="Proteomes" id="UP000291424"/>
    </source>
</evidence>
<gene>
    <name evidence="2" type="ORF">E0L20_06010</name>
</gene>
<dbReference type="AlphaFoldDB" id="A0A4R0GC07"/>
<name>A0A4R0GC07_9ENTR</name>
<sequence>MAWENRYPENMHGRPPLPLGEGGGEGEQATLLRDVALTPTLSHGEREKGYFVTRSYQTISAFSPC</sequence>
<accession>A0A4R0GC07</accession>
<feature type="compositionally biased region" description="Basic and acidic residues" evidence="1">
    <location>
        <begin position="1"/>
        <end position="12"/>
    </location>
</feature>
<comment type="caution">
    <text evidence="2">The sequence shown here is derived from an EMBL/GenBank/DDBJ whole genome shotgun (WGS) entry which is preliminary data.</text>
</comment>
<protein>
    <submittedName>
        <fullName evidence="2">Uncharacterized protein</fullName>
    </submittedName>
</protein>
<dbReference type="EMBL" id="SJOO01000002">
    <property type="protein sequence ID" value="TCB93957.1"/>
    <property type="molecule type" value="Genomic_DNA"/>
</dbReference>
<dbReference type="Proteomes" id="UP000291424">
    <property type="component" value="Unassembled WGS sequence"/>
</dbReference>